<dbReference type="InterPro" id="IPR007452">
    <property type="entry name" value="TamB_C"/>
</dbReference>
<evidence type="ECO:0000259" key="5">
    <source>
        <dbReference type="Pfam" id="PF04357"/>
    </source>
</evidence>
<organism evidence="6 7">
    <name type="scientific">Labrys monachus</name>
    <dbReference type="NCBI Taxonomy" id="217067"/>
    <lineage>
        <taxon>Bacteria</taxon>
        <taxon>Pseudomonadati</taxon>
        <taxon>Pseudomonadota</taxon>
        <taxon>Alphaproteobacteria</taxon>
        <taxon>Hyphomicrobiales</taxon>
        <taxon>Xanthobacteraceae</taxon>
        <taxon>Labrys</taxon>
    </lineage>
</organism>
<keyword evidence="3" id="KW-1133">Transmembrane helix</keyword>
<comment type="caution">
    <text evidence="6">The sequence shown here is derived from an EMBL/GenBank/DDBJ whole genome shotgun (WGS) entry which is preliminary data.</text>
</comment>
<name>A0ABU0FI46_9HYPH</name>
<evidence type="ECO:0000256" key="4">
    <source>
        <dbReference type="ARBA" id="ARBA00023136"/>
    </source>
</evidence>
<dbReference type="Pfam" id="PF04357">
    <property type="entry name" value="TamB"/>
    <property type="match status" value="1"/>
</dbReference>
<gene>
    <name evidence="6" type="ORF">J3R73_004042</name>
</gene>
<keyword evidence="7" id="KW-1185">Reference proteome</keyword>
<keyword evidence="4" id="KW-0472">Membrane</keyword>
<protein>
    <submittedName>
        <fullName evidence="6">Translocation and assembly module TamB</fullName>
    </submittedName>
</protein>
<evidence type="ECO:0000313" key="7">
    <source>
        <dbReference type="Proteomes" id="UP001237448"/>
    </source>
</evidence>
<comment type="subcellular location">
    <subcellularLocation>
        <location evidence="1">Membrane</location>
        <topology evidence="1">Single-pass membrane protein</topology>
    </subcellularLocation>
</comment>
<dbReference type="PANTHER" id="PTHR36985:SF1">
    <property type="entry name" value="TRANSLOCATION AND ASSEMBLY MODULE SUBUNIT TAMB"/>
    <property type="match status" value="1"/>
</dbReference>
<feature type="domain" description="Translocation and assembly module TamB C-terminal" evidence="5">
    <location>
        <begin position="1087"/>
        <end position="1441"/>
    </location>
</feature>
<dbReference type="RefSeq" id="WP_307430929.1">
    <property type="nucleotide sequence ID" value="NZ_JAUSVK010000001.1"/>
</dbReference>
<evidence type="ECO:0000256" key="1">
    <source>
        <dbReference type="ARBA" id="ARBA00004167"/>
    </source>
</evidence>
<dbReference type="EMBL" id="JAUSVK010000001">
    <property type="protein sequence ID" value="MDQ0394250.1"/>
    <property type="molecule type" value="Genomic_DNA"/>
</dbReference>
<evidence type="ECO:0000256" key="3">
    <source>
        <dbReference type="ARBA" id="ARBA00022989"/>
    </source>
</evidence>
<evidence type="ECO:0000256" key="2">
    <source>
        <dbReference type="ARBA" id="ARBA00022692"/>
    </source>
</evidence>
<dbReference type="Proteomes" id="UP001237448">
    <property type="component" value="Unassembled WGS sequence"/>
</dbReference>
<proteinExistence type="predicted"/>
<sequence length="1441" mass="145835">MRRKVRPVFLALLVLLGLAVAAPLGIRSLAPAFADDASDKSWFISYVENTISTPDQKISLGQINGVLSSDVTFSSITIADRQGVWLTIRDAHLVWSRLALLTGKLDIDKLEAASIEITRRPNPPEGVQPANSGFSLPQLPVSVKLGKLAVPVVKLSAALAGDETTLDVSGDALLADGKLHADLNIVRVQPPGGKLSFTTDFDNASRRLSLDLSLQEPHGGFLSNLLNVPGKPSLGFTIVGAGPIDNFAADIALSADGTKLVSGRTTVTQGPNGLAFDANVGGSLERLVDPAYADFVRGQSSLSIVAAQAAGGGYVLDHATVRSGVLDLALSGALSADAFPTALKLDARIGAADRHAILLPGGGGAHIDGAVLTADFGDGGWKASFDLKQLAAGTLRAGSASISAGGEAQDLADAQKRSLTFKLDGHGEGLTSTDPAVARALGTSLDLTAAGRWQAGQPMVIDGVRLAASALQAGFAGRIEGGTLSGTYTLATPDISVFSGLAGRDLRGRTDLEARGDVALVGGALSLALDGSATDVAIGDARVDALLAGKTTLNGGVSRDRDGIHFKGVELRNSQFGTSVDGLYGVKTVDLAAKAHLAQIQLVTDRASGAVDLTASLKGNADKPLIQADLTADRLMLQGKPFRDGKAGFSGTVAGPAVDGTFSLSGLLDKMAVKAGASIATGADGTREITGLTANAGAANLAGDLALRPDGLASGHLTASVPDMAAIAPLLLVRASGSAAADITLSIDGARQNAAVKAQAKALRIETVSIGSADIDLAGTDLRGVPGLSGSANASNVQVASFVLRQLQASARQSAANVTALQVQGVMPRGRLALSGSLSPAGDGFDARLDTLSVQQDGISASLQAPVTVASRKNGITIPRAVLRIGQGGTVSVDGSVGEALAMNVAVNQLPLSLANLASPGLGASGTLTATAKLSGKPADPVAEFQAKGSNLSANALRNLGLSAMQLSANGRYAAKIVTFQSSLSGGGGLSVTAGGQVPLSGPGLSVAVKGSAPLAVANALLSQRGARVTGTLSVSGNAAGSIAAPVLTGQATIANGSFTDPDSGMRLTAIAGAVRFDGQRATITQFRAATQGNGTIGLSGSVSLKPDFDASLAITLRNAKLSDGDLATAVVSGDMTVRGPLMSRPALGGRITVQRAEITIPERFAANAAMLGVKHLRPPPEVARTLARAHIVDKVGKGGKGARKAAAGPDILVDLVIDAPARIFVRGRGIDAELGGRLALKGPVSNLSPVGAFELRRGSLDVVGQHIVFDSGRVTLTGDFDPAIDFVATTKSSSIAVTARVTGQASDPQIVLSSVPELPQDEVMAHFLFGHSIQDLSPLQIVQLATAVAQLAGGSSGPDLLGSIRKSTGLDSLGVVTDSSGNAAVQAGRYITDKVYLGVTTGAGGQTDATINLDVTKHLKLRGQAGTEGSQGGIYYEQEY</sequence>
<evidence type="ECO:0000313" key="6">
    <source>
        <dbReference type="EMBL" id="MDQ0394250.1"/>
    </source>
</evidence>
<keyword evidence="2" id="KW-0812">Transmembrane</keyword>
<dbReference type="PANTHER" id="PTHR36985">
    <property type="entry name" value="TRANSLOCATION AND ASSEMBLY MODULE SUBUNIT TAMB"/>
    <property type="match status" value="1"/>
</dbReference>
<accession>A0ABU0FI46</accession>
<reference evidence="6 7" key="1">
    <citation type="submission" date="2023-07" db="EMBL/GenBank/DDBJ databases">
        <title>Genomic Encyclopedia of Type Strains, Phase IV (KMG-IV): sequencing the most valuable type-strain genomes for metagenomic binning, comparative biology and taxonomic classification.</title>
        <authorList>
            <person name="Goeker M."/>
        </authorList>
    </citation>
    <scope>NUCLEOTIDE SEQUENCE [LARGE SCALE GENOMIC DNA]</scope>
    <source>
        <strain evidence="6 7">DSM 5896</strain>
    </source>
</reference>